<feature type="transmembrane region" description="Helical" evidence="1">
    <location>
        <begin position="158"/>
        <end position="178"/>
    </location>
</feature>
<dbReference type="RefSeq" id="WP_157034996.1">
    <property type="nucleotide sequence ID" value="NZ_AP023354.1"/>
</dbReference>
<keyword evidence="1" id="KW-0472">Membrane</keyword>
<evidence type="ECO:0000256" key="1">
    <source>
        <dbReference type="SAM" id="Phobius"/>
    </source>
</evidence>
<feature type="transmembrane region" description="Helical" evidence="1">
    <location>
        <begin position="131"/>
        <end position="151"/>
    </location>
</feature>
<feature type="transmembrane region" description="Helical" evidence="1">
    <location>
        <begin position="62"/>
        <end position="83"/>
    </location>
</feature>
<organism evidence="2 3">
    <name type="scientific">Actinocatenispora sera</name>
    <dbReference type="NCBI Taxonomy" id="390989"/>
    <lineage>
        <taxon>Bacteria</taxon>
        <taxon>Bacillati</taxon>
        <taxon>Actinomycetota</taxon>
        <taxon>Actinomycetes</taxon>
        <taxon>Micromonosporales</taxon>
        <taxon>Micromonosporaceae</taxon>
        <taxon>Actinocatenispora</taxon>
    </lineage>
</organism>
<sequence length="212" mass="21513">MAYGPVGYAPTRRRPRARGSLGVTLVGFVLIVVGGAGLPWFGADQLDLHDTSLGGVTTSASAVGVGAFVLVQCVMLVPALLVALAGTLDSTVCRVLYAVLGVLWLIVLTIVEIAAGGVASANGYQLPTAGIGVSVIVGVLLLCWFVGYAFLRGLALRVVSGLLLLFAAGAFTLGAVGLARYSGVLAAGVGLAGFGYLLCAIGSFAGPRYEYY</sequence>
<feature type="transmembrane region" description="Helical" evidence="1">
    <location>
        <begin position="21"/>
        <end position="42"/>
    </location>
</feature>
<protein>
    <submittedName>
        <fullName evidence="2">Uncharacterized protein</fullName>
    </submittedName>
</protein>
<name>A0A810L5X4_9ACTN</name>
<accession>A0A810L5X4</accession>
<reference evidence="2" key="1">
    <citation type="submission" date="2020-08" db="EMBL/GenBank/DDBJ databases">
        <title>Whole genome shotgun sequence of Actinocatenispora sera NBRC 101916.</title>
        <authorList>
            <person name="Komaki H."/>
            <person name="Tamura T."/>
        </authorList>
    </citation>
    <scope>NUCLEOTIDE SEQUENCE</scope>
    <source>
        <strain evidence="2">NBRC 101916</strain>
    </source>
</reference>
<keyword evidence="1" id="KW-0812">Transmembrane</keyword>
<evidence type="ECO:0000313" key="3">
    <source>
        <dbReference type="Proteomes" id="UP000680750"/>
    </source>
</evidence>
<feature type="transmembrane region" description="Helical" evidence="1">
    <location>
        <begin position="184"/>
        <end position="206"/>
    </location>
</feature>
<dbReference type="EMBL" id="AP023354">
    <property type="protein sequence ID" value="BCJ29508.1"/>
    <property type="molecule type" value="Genomic_DNA"/>
</dbReference>
<proteinExistence type="predicted"/>
<keyword evidence="1" id="KW-1133">Transmembrane helix</keyword>
<evidence type="ECO:0000313" key="2">
    <source>
        <dbReference type="EMBL" id="BCJ29508.1"/>
    </source>
</evidence>
<keyword evidence="3" id="KW-1185">Reference proteome</keyword>
<dbReference type="Proteomes" id="UP000680750">
    <property type="component" value="Chromosome"/>
</dbReference>
<dbReference type="KEGG" id="aser:Asera_36160"/>
<gene>
    <name evidence="2" type="ORF">Asera_36160</name>
</gene>
<dbReference type="AlphaFoldDB" id="A0A810L5X4"/>
<feature type="transmembrane region" description="Helical" evidence="1">
    <location>
        <begin position="95"/>
        <end position="119"/>
    </location>
</feature>